<sequence length="90" mass="9816">MQAFVQYSEINAPKSMSGNCLGESDSSGAKCNIQIGTLLWRSGEHTCSVNSSLLRHPELKYGRVGAHKKGITDESNRLERNGSDAIHRAI</sequence>
<evidence type="ECO:0000313" key="1">
    <source>
        <dbReference type="EMBL" id="KAG7305365.1"/>
    </source>
</evidence>
<name>A0ABQ7QJF7_PLUXY</name>
<proteinExistence type="predicted"/>
<dbReference type="EMBL" id="JAHIBW010000013">
    <property type="protein sequence ID" value="KAG7305365.1"/>
    <property type="molecule type" value="Genomic_DNA"/>
</dbReference>
<protein>
    <submittedName>
        <fullName evidence="1">Uncharacterized protein</fullName>
    </submittedName>
</protein>
<organism evidence="1 2">
    <name type="scientific">Plutella xylostella</name>
    <name type="common">Diamondback moth</name>
    <name type="synonym">Plutella maculipennis</name>
    <dbReference type="NCBI Taxonomy" id="51655"/>
    <lineage>
        <taxon>Eukaryota</taxon>
        <taxon>Metazoa</taxon>
        <taxon>Ecdysozoa</taxon>
        <taxon>Arthropoda</taxon>
        <taxon>Hexapoda</taxon>
        <taxon>Insecta</taxon>
        <taxon>Pterygota</taxon>
        <taxon>Neoptera</taxon>
        <taxon>Endopterygota</taxon>
        <taxon>Lepidoptera</taxon>
        <taxon>Glossata</taxon>
        <taxon>Ditrysia</taxon>
        <taxon>Yponomeutoidea</taxon>
        <taxon>Plutellidae</taxon>
        <taxon>Plutella</taxon>
    </lineage>
</organism>
<comment type="caution">
    <text evidence="1">The sequence shown here is derived from an EMBL/GenBank/DDBJ whole genome shotgun (WGS) entry which is preliminary data.</text>
</comment>
<keyword evidence="2" id="KW-1185">Reference proteome</keyword>
<dbReference type="Proteomes" id="UP000823941">
    <property type="component" value="Chromosome 13"/>
</dbReference>
<gene>
    <name evidence="1" type="ORF">JYU34_009427</name>
</gene>
<evidence type="ECO:0000313" key="2">
    <source>
        <dbReference type="Proteomes" id="UP000823941"/>
    </source>
</evidence>
<reference evidence="1 2" key="1">
    <citation type="submission" date="2021-06" db="EMBL/GenBank/DDBJ databases">
        <title>A haploid diamondback moth (Plutella xylostella L.) genome assembly resolves 31 chromosomes and identifies a diamide resistance mutation.</title>
        <authorList>
            <person name="Ward C.M."/>
            <person name="Perry K.D."/>
            <person name="Baker G."/>
            <person name="Powis K."/>
            <person name="Heckel D.G."/>
            <person name="Baxter S.W."/>
        </authorList>
    </citation>
    <scope>NUCLEOTIDE SEQUENCE [LARGE SCALE GENOMIC DNA]</scope>
    <source>
        <strain evidence="1 2">LV</strain>
        <tissue evidence="1">Single pupa</tissue>
    </source>
</reference>
<accession>A0ABQ7QJF7</accession>